<evidence type="ECO:0000313" key="3">
    <source>
        <dbReference type="Proteomes" id="UP000215914"/>
    </source>
</evidence>
<gene>
    <name evidence="2" type="ORF">HanXRQr2_Chr09g0363401</name>
</gene>
<evidence type="ECO:0000313" key="2">
    <source>
        <dbReference type="EMBL" id="KAF5788811.1"/>
    </source>
</evidence>
<dbReference type="EMBL" id="MNCJ02000324">
    <property type="protein sequence ID" value="KAF5788811.1"/>
    <property type="molecule type" value="Genomic_DNA"/>
</dbReference>
<evidence type="ECO:0000256" key="1">
    <source>
        <dbReference type="SAM" id="MobiDB-lite"/>
    </source>
</evidence>
<keyword evidence="3" id="KW-1185">Reference proteome</keyword>
<name>A0A9K3N663_HELAN</name>
<evidence type="ECO:0008006" key="4">
    <source>
        <dbReference type="Google" id="ProtNLM"/>
    </source>
</evidence>
<organism evidence="2 3">
    <name type="scientific">Helianthus annuus</name>
    <name type="common">Common sunflower</name>
    <dbReference type="NCBI Taxonomy" id="4232"/>
    <lineage>
        <taxon>Eukaryota</taxon>
        <taxon>Viridiplantae</taxon>
        <taxon>Streptophyta</taxon>
        <taxon>Embryophyta</taxon>
        <taxon>Tracheophyta</taxon>
        <taxon>Spermatophyta</taxon>
        <taxon>Magnoliopsida</taxon>
        <taxon>eudicotyledons</taxon>
        <taxon>Gunneridae</taxon>
        <taxon>Pentapetalae</taxon>
        <taxon>asterids</taxon>
        <taxon>campanulids</taxon>
        <taxon>Asterales</taxon>
        <taxon>Asteraceae</taxon>
        <taxon>Asteroideae</taxon>
        <taxon>Heliantheae alliance</taxon>
        <taxon>Heliantheae</taxon>
        <taxon>Helianthus</taxon>
    </lineage>
</organism>
<comment type="caution">
    <text evidence="2">The sequence shown here is derived from an EMBL/GenBank/DDBJ whole genome shotgun (WGS) entry which is preliminary data.</text>
</comment>
<reference evidence="2" key="1">
    <citation type="journal article" date="2017" name="Nature">
        <title>The sunflower genome provides insights into oil metabolism, flowering and Asterid evolution.</title>
        <authorList>
            <person name="Badouin H."/>
            <person name="Gouzy J."/>
            <person name="Grassa C.J."/>
            <person name="Murat F."/>
            <person name="Staton S.E."/>
            <person name="Cottret L."/>
            <person name="Lelandais-Briere C."/>
            <person name="Owens G.L."/>
            <person name="Carrere S."/>
            <person name="Mayjonade B."/>
            <person name="Legrand L."/>
            <person name="Gill N."/>
            <person name="Kane N.C."/>
            <person name="Bowers J.E."/>
            <person name="Hubner S."/>
            <person name="Bellec A."/>
            <person name="Berard A."/>
            <person name="Berges H."/>
            <person name="Blanchet N."/>
            <person name="Boniface M.C."/>
            <person name="Brunel D."/>
            <person name="Catrice O."/>
            <person name="Chaidir N."/>
            <person name="Claudel C."/>
            <person name="Donnadieu C."/>
            <person name="Faraut T."/>
            <person name="Fievet G."/>
            <person name="Helmstetter N."/>
            <person name="King M."/>
            <person name="Knapp S.J."/>
            <person name="Lai Z."/>
            <person name="Le Paslier M.C."/>
            <person name="Lippi Y."/>
            <person name="Lorenzon L."/>
            <person name="Mandel J.R."/>
            <person name="Marage G."/>
            <person name="Marchand G."/>
            <person name="Marquand E."/>
            <person name="Bret-Mestries E."/>
            <person name="Morien E."/>
            <person name="Nambeesan S."/>
            <person name="Nguyen T."/>
            <person name="Pegot-Espagnet P."/>
            <person name="Pouilly N."/>
            <person name="Raftis F."/>
            <person name="Sallet E."/>
            <person name="Schiex T."/>
            <person name="Thomas J."/>
            <person name="Vandecasteele C."/>
            <person name="Vares D."/>
            <person name="Vear F."/>
            <person name="Vautrin S."/>
            <person name="Crespi M."/>
            <person name="Mangin B."/>
            <person name="Burke J.M."/>
            <person name="Salse J."/>
            <person name="Munos S."/>
            <person name="Vincourt P."/>
            <person name="Rieseberg L.H."/>
            <person name="Langlade N.B."/>
        </authorList>
    </citation>
    <scope>NUCLEOTIDE SEQUENCE</scope>
    <source>
        <tissue evidence="2">Leaves</tissue>
    </source>
</reference>
<dbReference type="Gramene" id="mRNA:HanXRQr2_Chr09g0363401">
    <property type="protein sequence ID" value="mRNA:HanXRQr2_Chr09g0363401"/>
    <property type="gene ID" value="HanXRQr2_Chr09g0363401"/>
</dbReference>
<reference evidence="2" key="2">
    <citation type="submission" date="2020-06" db="EMBL/GenBank/DDBJ databases">
        <title>Helianthus annuus Genome sequencing and assembly Release 2.</title>
        <authorList>
            <person name="Gouzy J."/>
            <person name="Langlade N."/>
            <person name="Munos S."/>
        </authorList>
    </citation>
    <scope>NUCLEOTIDE SEQUENCE</scope>
    <source>
        <tissue evidence="2">Leaves</tissue>
    </source>
</reference>
<dbReference type="AlphaFoldDB" id="A0A9K3N663"/>
<feature type="region of interest" description="Disordered" evidence="1">
    <location>
        <begin position="652"/>
        <end position="673"/>
    </location>
</feature>
<sequence>MFVFELLANLRTMLFQVIQYLMEFTPKSGVFLVPPDPPPVTGVGGLFVMPEGLKGFSDSVKGASLLPEVGVVQSSCGLGNSCMEEAVEELKSGVRVSSGGLVIDKGMFSSVFLSMADFDYLKSVLGVNWKQRLFNEKLMFSNSDLKVSFSVDSDLTENGDSNRVNILLEGKDIHECPSELFSGKFGSVLELLTKIDKIKGGVDSFVDKWVLDDSIMKDGGGRGKVSQIDASVNVFDVNSSVGFVMMDKRKKRSVRNEGLQVKAFKAMWGDNAAVKILLDEDVGSKYDVLPDGACALEMAKSLANVGCKGVCKDKLWKKVQKGGFNDDARRFKFSATALNFSFSPGSNDGKKKVVMPVFCKEEGNGFSGGDMGKFVDKGLKVGGRKSIKKESMKKLIQKKVAELEPYKVTKADMPFINSLKPAMKSFMSSVALKDNVVFTATKNEEKRLVKEKEVVSYANTVRGPKSVIEEKIQYYPPKVLENGDVVAVISPEKIAEAKKMYSAYLYGYFIGKDLPLGFARVLVEVVLVEVDADADTVLPEFVKAYYPEEGEHPAYVKDIRIEYQLKVKKCSECRVFGHDFESCGKRILSEEEVREKSQKLIDDIKAANANNFPVSGVGVNGFATMGRKNKVLRNYDGMKYYNQGRNMNVKKVQNSGNGMGTSVGAGTSDTKNDKGEIIEQRGEGVTIKSAGNIKRGSKNPKQMYRPVVKGPKVTNKGETKVESIVKVSNSFEVLSGEVDEIVSGGSEVKGSIDVKSGLKEEKASDMGGISREKEVFQNSSGKEDQRCGMDVDANDQIAKEVEMKETSDCLADNISTSVNYKAGYFKMNDLQFNEVACYILKKECPPLEVLSKWNVGQKKVFQEQWDVLQFEKIVNACDVESEGDETAVFMKNDGGEDTRVLGNPLEKAGLK</sequence>
<dbReference type="Proteomes" id="UP000215914">
    <property type="component" value="Unassembled WGS sequence"/>
</dbReference>
<proteinExistence type="predicted"/>
<protein>
    <recommendedName>
        <fullName evidence="4">Zinc knuckle CX2CX4HX4C</fullName>
    </recommendedName>
</protein>
<accession>A0A9K3N663</accession>